<evidence type="ECO:0000259" key="3">
    <source>
        <dbReference type="Pfam" id="PF23647"/>
    </source>
</evidence>
<reference evidence="4 5" key="1">
    <citation type="submission" date="2016-07" db="EMBL/GenBank/DDBJ databases">
        <title>Pervasive Adenine N6-methylation of Active Genes in Fungi.</title>
        <authorList>
            <consortium name="DOE Joint Genome Institute"/>
            <person name="Mondo S.J."/>
            <person name="Dannebaum R.O."/>
            <person name="Kuo R.C."/>
            <person name="Labutti K."/>
            <person name="Haridas S."/>
            <person name="Kuo A."/>
            <person name="Salamov A."/>
            <person name="Ahrendt S.R."/>
            <person name="Lipzen A."/>
            <person name="Sullivan W."/>
            <person name="Andreopoulos W.B."/>
            <person name="Clum A."/>
            <person name="Lindquist E."/>
            <person name="Daum C."/>
            <person name="Ramamoorthy G.K."/>
            <person name="Gryganskyi A."/>
            <person name="Culley D."/>
            <person name="Magnuson J.K."/>
            <person name="James T.Y."/>
            <person name="O'Malley M.A."/>
            <person name="Stajich J.E."/>
            <person name="Spatafora J.W."/>
            <person name="Visel A."/>
            <person name="Grigoriev I.V."/>
        </authorList>
    </citation>
    <scope>NUCLEOTIDE SEQUENCE [LARGE SCALE GENOMIC DNA]</scope>
    <source>
        <strain evidence="4 5">62-1032</strain>
    </source>
</reference>
<feature type="compositionally biased region" description="Pro residues" evidence="1">
    <location>
        <begin position="373"/>
        <end position="385"/>
    </location>
</feature>
<sequence>MATPPPPREPHLLALKVLRTARPSLVPSSTPYYEEDSLGSAAFEALELNSVSEGREHGLSGALQLPNAFGTIYLGETFSALLSLSNDAAQVPDSSTTVNAPILKVEMHTAGPAGAPPGSAGTKHHLQTITAPNEVLAPGDSMEGLVSHEIKELGMHSLVCTVTYAVPVEGGRSISRSFRKVYKFQVSNPLSVRTKAHSPNAFIATTSLSATERNKIFLEVQVQNQCEQAMWFERMRFEPVVGWKLEDVNEGLFTGTEALLPPAAVRQFVFVLSATPQVPIAPPGSSQGLGRLDIVWRTPHGEVGRLQTSMLGRRVPQAPAPLGLPSSVPPPADKPLPAPAPGVPSATNSPIKTPAPYRPAQLAQQQASAATAAPPPPPAGPPPATMPDATGLSFDFTVDSIKPARIVREVPFEVHFAVKVRDLTPSNGKRRRVRLAAQHVQWAPMGGAGGAPAAFGGPLALPSPPPTTLVLPSQPLSTSTTASDDAPPSIDSETSTATSQPLSVSPSITLPPPFPLASSSPPTPSPKPSREILRLGNAIVQLGELFLFPPSPPPAPSGNDSAPPPRPSRRSSATTAFKMRFLPTEVGLMRVGGLRLLLLESEEVEEGDVAAGNGEKEVERTARVVGEWETIAEVWVASGQGPGA</sequence>
<dbReference type="GO" id="GO:1990072">
    <property type="term" value="C:TRAPPIII protein complex"/>
    <property type="evidence" value="ECO:0007669"/>
    <property type="project" value="TreeGrafter"/>
</dbReference>
<evidence type="ECO:0000313" key="5">
    <source>
        <dbReference type="Proteomes" id="UP000193467"/>
    </source>
</evidence>
<dbReference type="OrthoDB" id="10250284at2759"/>
<feature type="region of interest" description="Disordered" evidence="1">
    <location>
        <begin position="547"/>
        <end position="574"/>
    </location>
</feature>
<evidence type="ECO:0000256" key="1">
    <source>
        <dbReference type="SAM" id="MobiDB-lite"/>
    </source>
</evidence>
<dbReference type="AlphaFoldDB" id="A0A1Y2CJG1"/>
<dbReference type="InterPro" id="IPR055429">
    <property type="entry name" value="TRAPPC13_M"/>
</dbReference>
<dbReference type="PANTHER" id="PTHR13134:SF3">
    <property type="entry name" value="TRAFFICKING PROTEIN PARTICLE COMPLEX SUBUNIT 13"/>
    <property type="match status" value="1"/>
</dbReference>
<protein>
    <submittedName>
        <fullName evidence="4">Uncharacterized protein</fullName>
    </submittedName>
</protein>
<feature type="region of interest" description="Disordered" evidence="1">
    <location>
        <begin position="305"/>
        <end position="391"/>
    </location>
</feature>
<evidence type="ECO:0000313" key="4">
    <source>
        <dbReference type="EMBL" id="ORY47086.1"/>
    </source>
</evidence>
<feature type="compositionally biased region" description="Low complexity" evidence="1">
    <location>
        <begin position="359"/>
        <end position="372"/>
    </location>
</feature>
<name>A0A1Y2CJG1_9BASI</name>
<accession>A0A1Y2CJG1</accession>
<organism evidence="4 5">
    <name type="scientific">Leucosporidium creatinivorum</name>
    <dbReference type="NCBI Taxonomy" id="106004"/>
    <lineage>
        <taxon>Eukaryota</taxon>
        <taxon>Fungi</taxon>
        <taxon>Dikarya</taxon>
        <taxon>Basidiomycota</taxon>
        <taxon>Pucciniomycotina</taxon>
        <taxon>Microbotryomycetes</taxon>
        <taxon>Leucosporidiales</taxon>
        <taxon>Leucosporidium</taxon>
    </lineage>
</organism>
<dbReference type="Pfam" id="PF23647">
    <property type="entry name" value="TRAPPC13_M"/>
    <property type="match status" value="1"/>
</dbReference>
<dbReference type="InterPro" id="IPR055427">
    <property type="entry name" value="TRAPPC13_N"/>
</dbReference>
<feature type="compositionally biased region" description="Low complexity" evidence="1">
    <location>
        <begin position="468"/>
        <end position="483"/>
    </location>
</feature>
<feature type="region of interest" description="Disordered" evidence="1">
    <location>
        <begin position="456"/>
        <end position="530"/>
    </location>
</feature>
<comment type="caution">
    <text evidence="4">The sequence shown here is derived from an EMBL/GenBank/DDBJ whole genome shotgun (WGS) entry which is preliminary data.</text>
</comment>
<evidence type="ECO:0000259" key="2">
    <source>
        <dbReference type="Pfam" id="PF06159"/>
    </source>
</evidence>
<feature type="compositionally biased region" description="Pro residues" evidence="1">
    <location>
        <begin position="327"/>
        <end position="342"/>
    </location>
</feature>
<dbReference type="InterPro" id="IPR010378">
    <property type="entry name" value="TRAPPC13"/>
</dbReference>
<dbReference type="STRING" id="106004.A0A1Y2CJG1"/>
<dbReference type="InParanoid" id="A0A1Y2CJG1"/>
<feature type="domain" description="Trafficking protein particle complex subunit 13 N-terminal" evidence="2">
    <location>
        <begin position="11"/>
        <end position="186"/>
    </location>
</feature>
<proteinExistence type="predicted"/>
<dbReference type="Pfam" id="PF06159">
    <property type="entry name" value="TRAPPC13_N"/>
    <property type="match status" value="1"/>
</dbReference>
<dbReference type="PANTHER" id="PTHR13134">
    <property type="entry name" value="TRAFFICKING PROTEIN PARTICLE COMPLEX SUBUNIT 13"/>
    <property type="match status" value="1"/>
</dbReference>
<feature type="compositionally biased region" description="Polar residues" evidence="1">
    <location>
        <begin position="491"/>
        <end position="508"/>
    </location>
</feature>
<keyword evidence="5" id="KW-1185">Reference proteome</keyword>
<feature type="domain" description="Trafficking protein particle complex subunit 13 middle" evidence="3">
    <location>
        <begin position="190"/>
        <end position="316"/>
    </location>
</feature>
<dbReference type="Proteomes" id="UP000193467">
    <property type="component" value="Unassembled WGS sequence"/>
</dbReference>
<feature type="compositionally biased region" description="Pro residues" evidence="1">
    <location>
        <begin position="549"/>
        <end position="566"/>
    </location>
</feature>
<gene>
    <name evidence="4" type="ORF">BCR35DRAFT_356228</name>
</gene>
<dbReference type="EMBL" id="MCGR01000118">
    <property type="protein sequence ID" value="ORY47086.1"/>
    <property type="molecule type" value="Genomic_DNA"/>
</dbReference>
<feature type="compositionally biased region" description="Pro residues" evidence="1">
    <location>
        <begin position="509"/>
        <end position="527"/>
    </location>
</feature>